<evidence type="ECO:0000313" key="3">
    <source>
        <dbReference type="Proteomes" id="UP001162030"/>
    </source>
</evidence>
<protein>
    <recommendedName>
        <fullName evidence="4">Integrase</fullName>
    </recommendedName>
</protein>
<feature type="region of interest" description="Disordered" evidence="1">
    <location>
        <begin position="42"/>
        <end position="69"/>
    </location>
</feature>
<evidence type="ECO:0000256" key="1">
    <source>
        <dbReference type="SAM" id="MobiDB-lite"/>
    </source>
</evidence>
<proteinExistence type="predicted"/>
<evidence type="ECO:0008006" key="4">
    <source>
        <dbReference type="Google" id="ProtNLM"/>
    </source>
</evidence>
<evidence type="ECO:0000313" key="2">
    <source>
        <dbReference type="EMBL" id="CAI8816971.1"/>
    </source>
</evidence>
<reference evidence="2 3" key="1">
    <citation type="submission" date="2023-03" db="EMBL/GenBank/DDBJ databases">
        <authorList>
            <person name="Pearce D."/>
        </authorList>
    </citation>
    <scope>NUCLEOTIDE SEQUENCE [LARGE SCALE GENOMIC DNA]</scope>
    <source>
        <strain evidence="2">Msz</strain>
    </source>
</reference>
<gene>
    <name evidence="2" type="ORF">MSZNOR_1884</name>
</gene>
<sequence length="69" mass="7888">MAQQIGHKDWAMIRKVYGRWIPEVDPAAGHKIRQLLCDHPVTKRSPNLYPSRPNADSEKNWGNAGKPRV</sequence>
<dbReference type="EMBL" id="OX458333">
    <property type="protein sequence ID" value="CAI8816971.1"/>
    <property type="molecule type" value="Genomic_DNA"/>
</dbReference>
<accession>A0ABM9I0Y4</accession>
<name>A0ABM9I0Y4_9GAMM</name>
<keyword evidence="3" id="KW-1185">Reference proteome</keyword>
<dbReference type="Proteomes" id="UP001162030">
    <property type="component" value="Chromosome"/>
</dbReference>
<organism evidence="2 3">
    <name type="scientific">Methylocaldum szegediense</name>
    <dbReference type="NCBI Taxonomy" id="73780"/>
    <lineage>
        <taxon>Bacteria</taxon>
        <taxon>Pseudomonadati</taxon>
        <taxon>Pseudomonadota</taxon>
        <taxon>Gammaproteobacteria</taxon>
        <taxon>Methylococcales</taxon>
        <taxon>Methylococcaceae</taxon>
        <taxon>Methylocaldum</taxon>
    </lineage>
</organism>